<accession>A0AAU7VIE0</accession>
<dbReference type="Gene3D" id="3.20.20.140">
    <property type="entry name" value="Metal-dependent hydrolases"/>
    <property type="match status" value="1"/>
</dbReference>
<organism evidence="2">
    <name type="scientific">Proteinivorax tanatarense</name>
    <dbReference type="NCBI Taxonomy" id="1260629"/>
    <lineage>
        <taxon>Bacteria</taxon>
        <taxon>Bacillati</taxon>
        <taxon>Bacillota</taxon>
        <taxon>Clostridia</taxon>
        <taxon>Eubacteriales</taxon>
        <taxon>Proteinivoracaceae</taxon>
        <taxon>Proteinivorax</taxon>
    </lineage>
</organism>
<dbReference type="InterPro" id="IPR003141">
    <property type="entry name" value="Pol/His_phosphatase_N"/>
</dbReference>
<dbReference type="SMART" id="SM00481">
    <property type="entry name" value="POLIIIAc"/>
    <property type="match status" value="1"/>
</dbReference>
<dbReference type="InterPro" id="IPR004013">
    <property type="entry name" value="PHP_dom"/>
</dbReference>
<dbReference type="AlphaFoldDB" id="A0AAU7VIE0"/>
<dbReference type="EMBL" id="CP158367">
    <property type="protein sequence ID" value="XBX73798.1"/>
    <property type="molecule type" value="Genomic_DNA"/>
</dbReference>
<feature type="domain" description="Polymerase/histidinol phosphatase N-terminal" evidence="1">
    <location>
        <begin position="6"/>
        <end position="75"/>
    </location>
</feature>
<proteinExistence type="predicted"/>
<dbReference type="GO" id="GO:0004534">
    <property type="term" value="F:5'-3' RNA exonuclease activity"/>
    <property type="evidence" value="ECO:0007669"/>
    <property type="project" value="TreeGrafter"/>
</dbReference>
<dbReference type="GO" id="GO:0035312">
    <property type="term" value="F:5'-3' DNA exonuclease activity"/>
    <property type="evidence" value="ECO:0007669"/>
    <property type="project" value="TreeGrafter"/>
</dbReference>
<dbReference type="Pfam" id="PF02811">
    <property type="entry name" value="PHP"/>
    <property type="match status" value="1"/>
</dbReference>
<sequence>MPLYKGDLHIHTVLSPCSDLSMGPKDIISVAKDRGIDIIGITDHNSAKNLQAFDEIAKLDKDISILFGIEVETFEEIHVLCFFETLETILDFDAIIYASLQNISNKPDFFGEQIIVNQKEEIIGYEETLLLQRSNLTLNQIAAKVIQFGGMIVPAHVDRKSNGLLTNLGFIPEDIKFDAIEISAKSEIKELALSNPTLKGQNLITSSDAHSLNEVGKVSIYFDVPKPTFGNIKLAFLNQLGRRWWIPSE</sequence>
<dbReference type="InterPro" id="IPR016195">
    <property type="entry name" value="Pol/histidinol_Pase-like"/>
</dbReference>
<reference evidence="2" key="1">
    <citation type="journal article" date="2013" name="Extremophiles">
        <title>Proteinivorax tanatarense gen. nov., sp. nov., an anaerobic, haloalkaliphilic, proteolytic bacterium isolated from a decaying algal bloom, and proposal of Proteinivoraceae fam. nov.</title>
        <authorList>
            <person name="Kevbrin V."/>
            <person name="Boltyanskaya Y."/>
            <person name="Zhilina T."/>
            <person name="Kolganova T."/>
            <person name="Lavrentjeva E."/>
            <person name="Kuznetsov B."/>
        </authorList>
    </citation>
    <scope>NUCLEOTIDE SEQUENCE</scope>
    <source>
        <strain evidence="2">Z-910T</strain>
    </source>
</reference>
<dbReference type="PANTHER" id="PTHR42924">
    <property type="entry name" value="EXONUCLEASE"/>
    <property type="match status" value="1"/>
</dbReference>
<name>A0AAU7VIE0_9FIRM</name>
<reference evidence="2" key="2">
    <citation type="submission" date="2024-06" db="EMBL/GenBank/DDBJ databases">
        <authorList>
            <person name="Petrova K.O."/>
            <person name="Toshchakov S.V."/>
            <person name="Boltjanskaja Y.V."/>
            <person name="Kevbrin V."/>
        </authorList>
    </citation>
    <scope>NUCLEOTIDE SEQUENCE</scope>
    <source>
        <strain evidence="2">Z-910T</strain>
    </source>
</reference>
<dbReference type="PANTHER" id="PTHR42924:SF3">
    <property type="entry name" value="POLYMERASE_HISTIDINOL PHOSPHATASE N-TERMINAL DOMAIN-CONTAINING PROTEIN"/>
    <property type="match status" value="1"/>
</dbReference>
<gene>
    <name evidence="2" type="ORF">PRVXT_001802</name>
</gene>
<evidence type="ECO:0000259" key="1">
    <source>
        <dbReference type="SMART" id="SM00481"/>
    </source>
</evidence>
<dbReference type="SUPFAM" id="SSF89550">
    <property type="entry name" value="PHP domain-like"/>
    <property type="match status" value="1"/>
</dbReference>
<dbReference type="CDD" id="cd07432">
    <property type="entry name" value="PHP_HisPPase"/>
    <property type="match status" value="1"/>
</dbReference>
<dbReference type="InterPro" id="IPR052018">
    <property type="entry name" value="PHP_domain"/>
</dbReference>
<dbReference type="RefSeq" id="WP_350342560.1">
    <property type="nucleotide sequence ID" value="NZ_CP158367.1"/>
</dbReference>
<protein>
    <submittedName>
        <fullName evidence="2">PHP domain-containing protein</fullName>
    </submittedName>
</protein>
<evidence type="ECO:0000313" key="2">
    <source>
        <dbReference type="EMBL" id="XBX73798.1"/>
    </source>
</evidence>